<feature type="domain" description="NAD(P)-binding" evidence="1">
    <location>
        <begin position="7"/>
        <end position="191"/>
    </location>
</feature>
<dbReference type="InterPro" id="IPR051606">
    <property type="entry name" value="Polyketide_Oxido-like"/>
</dbReference>
<dbReference type="PANTHER" id="PTHR43355:SF2">
    <property type="entry name" value="FLAVIN REDUCTASE (NADPH)"/>
    <property type="match status" value="1"/>
</dbReference>
<sequence>MRLAIFGATGRTGRVVVERALRRGHQVTALSRDPAAIPPRDRLRVIPGDVRDLAPVARAIEDADAVVSTLGRRRRGPAICTEGTRTILSAMATGRPRRLLVLTNYGVAESRHRGLYVAASWLLERSVLRDKEHMEALIRPSATEWTLVRAPILTDGRRTGDYRTGTDLRLTFTSHVSRADIAEFMLSELEERAYLRQGVSITS</sequence>
<organism evidence="2 3">
    <name type="scientific">Sphaerisporangium corydalis</name>
    <dbReference type="NCBI Taxonomy" id="1441875"/>
    <lineage>
        <taxon>Bacteria</taxon>
        <taxon>Bacillati</taxon>
        <taxon>Actinomycetota</taxon>
        <taxon>Actinomycetes</taxon>
        <taxon>Streptosporangiales</taxon>
        <taxon>Streptosporangiaceae</taxon>
        <taxon>Sphaerisporangium</taxon>
    </lineage>
</organism>
<name>A0ABV9ETH3_9ACTN</name>
<comment type="caution">
    <text evidence="2">The sequence shown here is derived from an EMBL/GenBank/DDBJ whole genome shotgun (WGS) entry which is preliminary data.</text>
</comment>
<dbReference type="InterPro" id="IPR036291">
    <property type="entry name" value="NAD(P)-bd_dom_sf"/>
</dbReference>
<dbReference type="PANTHER" id="PTHR43355">
    <property type="entry name" value="FLAVIN REDUCTASE (NADPH)"/>
    <property type="match status" value="1"/>
</dbReference>
<dbReference type="InterPro" id="IPR016040">
    <property type="entry name" value="NAD(P)-bd_dom"/>
</dbReference>
<keyword evidence="3" id="KW-1185">Reference proteome</keyword>
<evidence type="ECO:0000313" key="2">
    <source>
        <dbReference type="EMBL" id="MFC4591781.1"/>
    </source>
</evidence>
<gene>
    <name evidence="2" type="ORF">ACFO8L_37205</name>
</gene>
<evidence type="ECO:0000259" key="1">
    <source>
        <dbReference type="Pfam" id="PF13460"/>
    </source>
</evidence>
<evidence type="ECO:0000313" key="3">
    <source>
        <dbReference type="Proteomes" id="UP001595891"/>
    </source>
</evidence>
<dbReference type="SUPFAM" id="SSF51735">
    <property type="entry name" value="NAD(P)-binding Rossmann-fold domains"/>
    <property type="match status" value="1"/>
</dbReference>
<protein>
    <submittedName>
        <fullName evidence="2">NAD(P)-dependent oxidoreductase</fullName>
    </submittedName>
</protein>
<reference evidence="3" key="1">
    <citation type="journal article" date="2019" name="Int. J. Syst. Evol. Microbiol.">
        <title>The Global Catalogue of Microorganisms (GCM) 10K type strain sequencing project: providing services to taxonomists for standard genome sequencing and annotation.</title>
        <authorList>
            <consortium name="The Broad Institute Genomics Platform"/>
            <consortium name="The Broad Institute Genome Sequencing Center for Infectious Disease"/>
            <person name="Wu L."/>
            <person name="Ma J."/>
        </authorList>
    </citation>
    <scope>NUCLEOTIDE SEQUENCE [LARGE SCALE GENOMIC DNA]</scope>
    <source>
        <strain evidence="3">CCUG 49560</strain>
    </source>
</reference>
<dbReference type="Gene3D" id="3.40.50.720">
    <property type="entry name" value="NAD(P)-binding Rossmann-like Domain"/>
    <property type="match status" value="1"/>
</dbReference>
<proteinExistence type="predicted"/>
<dbReference type="RefSeq" id="WP_262845587.1">
    <property type="nucleotide sequence ID" value="NZ_JANZYP010000040.1"/>
</dbReference>
<dbReference type="Pfam" id="PF13460">
    <property type="entry name" value="NAD_binding_10"/>
    <property type="match status" value="1"/>
</dbReference>
<accession>A0ABV9ETH3</accession>
<dbReference type="Proteomes" id="UP001595891">
    <property type="component" value="Unassembled WGS sequence"/>
</dbReference>
<dbReference type="EMBL" id="JBHSFN010000037">
    <property type="protein sequence ID" value="MFC4591781.1"/>
    <property type="molecule type" value="Genomic_DNA"/>
</dbReference>